<evidence type="ECO:0000313" key="3">
    <source>
        <dbReference type="Proteomes" id="UP000572817"/>
    </source>
</evidence>
<dbReference type="EMBL" id="WWBZ02000022">
    <property type="protein sequence ID" value="KAF4308150.1"/>
    <property type="molecule type" value="Genomic_DNA"/>
</dbReference>
<organism evidence="2 3">
    <name type="scientific">Botryosphaeria dothidea</name>
    <dbReference type="NCBI Taxonomy" id="55169"/>
    <lineage>
        <taxon>Eukaryota</taxon>
        <taxon>Fungi</taxon>
        <taxon>Dikarya</taxon>
        <taxon>Ascomycota</taxon>
        <taxon>Pezizomycotina</taxon>
        <taxon>Dothideomycetes</taxon>
        <taxon>Dothideomycetes incertae sedis</taxon>
        <taxon>Botryosphaeriales</taxon>
        <taxon>Botryosphaeriaceae</taxon>
        <taxon>Botryosphaeria</taxon>
    </lineage>
</organism>
<reference evidence="2" key="1">
    <citation type="submission" date="2020-04" db="EMBL/GenBank/DDBJ databases">
        <title>Genome Assembly and Annotation of Botryosphaeria dothidea sdau 11-99, a Latent Pathogen of Apple Fruit Ring Rot in China.</title>
        <authorList>
            <person name="Yu C."/>
            <person name="Diao Y."/>
            <person name="Lu Q."/>
            <person name="Zhao J."/>
            <person name="Cui S."/>
            <person name="Peng C."/>
            <person name="He B."/>
            <person name="Liu H."/>
        </authorList>
    </citation>
    <scope>NUCLEOTIDE SEQUENCE [LARGE SCALE GENOMIC DNA]</scope>
    <source>
        <strain evidence="2">Sdau11-99</strain>
    </source>
</reference>
<gene>
    <name evidence="2" type="ORF">GTA08_BOTSDO04203</name>
</gene>
<feature type="region of interest" description="Disordered" evidence="1">
    <location>
        <begin position="1"/>
        <end position="31"/>
    </location>
</feature>
<comment type="caution">
    <text evidence="2">The sequence shown here is derived from an EMBL/GenBank/DDBJ whole genome shotgun (WGS) entry which is preliminary data.</text>
</comment>
<keyword evidence="3" id="KW-1185">Reference proteome</keyword>
<dbReference type="OrthoDB" id="10481610at2759"/>
<name>A0A8H4IV42_9PEZI</name>
<evidence type="ECO:0000256" key="1">
    <source>
        <dbReference type="SAM" id="MobiDB-lite"/>
    </source>
</evidence>
<dbReference type="Proteomes" id="UP000572817">
    <property type="component" value="Unassembled WGS sequence"/>
</dbReference>
<accession>A0A8H4IV42</accession>
<protein>
    <submittedName>
        <fullName evidence="2">Uncharacterized protein</fullName>
    </submittedName>
</protein>
<evidence type="ECO:0000313" key="2">
    <source>
        <dbReference type="EMBL" id="KAF4308150.1"/>
    </source>
</evidence>
<proteinExistence type="predicted"/>
<feature type="compositionally biased region" description="Polar residues" evidence="1">
    <location>
        <begin position="19"/>
        <end position="31"/>
    </location>
</feature>
<sequence length="210" mass="21897">MDKPSSPRQPQSPPMPTVSEPTYEQSATEPGTVTMRWKVNMAIDLDVAELGEAFRVAGVEANRGQIASVAEAIMNIMARKAPQTHQMPFAPPFQAPPVQPVQSPPVQDEPPIAFPTEPQAFIPGVSPVVSHAPTPEAEEPSFLSNEVQPASCVHQSPLPEVPSSIPEVQDTLPGAQAPISAVAAPMTAPSAVPNVQAAAVAPELEAASAA</sequence>
<dbReference type="AlphaFoldDB" id="A0A8H4IV42"/>